<dbReference type="OrthoDB" id="1470711at2759"/>
<dbReference type="GO" id="GO:0005524">
    <property type="term" value="F:ATP binding"/>
    <property type="evidence" value="ECO:0007669"/>
    <property type="project" value="UniProtKB-UniRule"/>
</dbReference>
<dbReference type="EMBL" id="SSOP01000190">
    <property type="protein sequence ID" value="KAB5590185.1"/>
    <property type="molecule type" value="Genomic_DNA"/>
</dbReference>
<dbReference type="Gene3D" id="1.10.486.10">
    <property type="entry name" value="PCRA, domain 4"/>
    <property type="match status" value="1"/>
</dbReference>
<proteinExistence type="inferred from homology"/>
<dbReference type="InterPro" id="IPR014016">
    <property type="entry name" value="UvrD-like_ATP-bd"/>
</dbReference>
<dbReference type="PROSITE" id="PS51198">
    <property type="entry name" value="UVRD_HELICASE_ATP_BIND"/>
    <property type="match status" value="1"/>
</dbReference>
<evidence type="ECO:0000256" key="6">
    <source>
        <dbReference type="ARBA" id="ARBA00023125"/>
    </source>
</evidence>
<dbReference type="InterPro" id="IPR013986">
    <property type="entry name" value="DExx_box_DNA_helicase_dom_sf"/>
</dbReference>
<dbReference type="PANTHER" id="PTHR11070">
    <property type="entry name" value="UVRD / RECB / PCRA DNA HELICASE FAMILY MEMBER"/>
    <property type="match status" value="1"/>
</dbReference>
<evidence type="ECO:0000313" key="14">
    <source>
        <dbReference type="EMBL" id="KAB5590185.1"/>
    </source>
</evidence>
<dbReference type="PANTHER" id="PTHR11070:SF2">
    <property type="entry name" value="ATP-DEPENDENT DNA HELICASE SRS2"/>
    <property type="match status" value="1"/>
</dbReference>
<dbReference type="InterPro" id="IPR014017">
    <property type="entry name" value="DNA_helicase_UvrD-like_C"/>
</dbReference>
<dbReference type="Gene3D" id="3.40.50.300">
    <property type="entry name" value="P-loop containing nucleotide triphosphate hydrolases"/>
    <property type="match status" value="2"/>
</dbReference>
<dbReference type="InterPro" id="IPR027417">
    <property type="entry name" value="P-loop_NTPase"/>
</dbReference>
<evidence type="ECO:0000259" key="12">
    <source>
        <dbReference type="PROSITE" id="PS51198"/>
    </source>
</evidence>
<accession>A0A5N5QEL0</accession>
<evidence type="ECO:0000256" key="3">
    <source>
        <dbReference type="ARBA" id="ARBA00022801"/>
    </source>
</evidence>
<keyword evidence="2 11" id="KW-0547">Nucleotide-binding</keyword>
<keyword evidence="6" id="KW-0238">DNA-binding</keyword>
<dbReference type="GO" id="GO:0000725">
    <property type="term" value="P:recombinational repair"/>
    <property type="evidence" value="ECO:0007669"/>
    <property type="project" value="TreeGrafter"/>
</dbReference>
<sequence length="442" mass="49741">MVRSVRILERVAMTGSLSKLIVKHLSQPYKGLRMEVKKIQVVISRQKETAALGIDMSLEDIAYGSGLEADPKNLQTIINNYKSILEDANALDFTDLLVKGYSLIKRAGFAQVIRRLNHILVDEFQDTNFLQYDLVKALVKSGQGGLTIVGDPDQSIYSWRGAEIENFDRMEKDFGFPKMGKIYLEMNYRSTGSILATAHGIISQAKDRPPKKLVSVHSPDGPKPMLKGFKTSAEEANFIVDEIKRVIAQSGGFFDYGDFAILMRDNYSHFLIKQGLKDAGIPARILSEDEPSSSLDRPEIKDILAYIRLAINTAHTPALIRILEGRWDLKDRDTLILNFLEQGISEERVLFDVLESVCSRASAVPPLSHEDLIELKAIITLIKDIARQIRGGKSPASLIGYFIQQTNYRSFLENKYSNSDWRWKNVQRLAKLADNFSASKDP</sequence>
<comment type="catalytic activity">
    <reaction evidence="8">
        <text>Couples ATP hydrolysis with the unwinding of duplex DNA by translocating in the 3'-5' direction.</text>
        <dbReference type="EC" id="5.6.2.4"/>
    </reaction>
</comment>
<dbReference type="Proteomes" id="UP000383932">
    <property type="component" value="Unassembled WGS sequence"/>
</dbReference>
<evidence type="ECO:0000256" key="9">
    <source>
        <dbReference type="ARBA" id="ARBA00034808"/>
    </source>
</evidence>
<dbReference type="GO" id="GO:0043138">
    <property type="term" value="F:3'-5' DNA helicase activity"/>
    <property type="evidence" value="ECO:0007669"/>
    <property type="project" value="UniProtKB-EC"/>
</dbReference>
<comment type="caution">
    <text evidence="14">The sequence shown here is derived from an EMBL/GenBank/DDBJ whole genome shotgun (WGS) entry which is preliminary data.</text>
</comment>
<dbReference type="Pfam" id="PF00580">
    <property type="entry name" value="UvrD-helicase"/>
    <property type="match status" value="1"/>
</dbReference>
<keyword evidence="15" id="KW-1185">Reference proteome</keyword>
<gene>
    <name evidence="14" type="ORF">CTheo_6378</name>
</gene>
<dbReference type="AlphaFoldDB" id="A0A5N5QEL0"/>
<evidence type="ECO:0000256" key="1">
    <source>
        <dbReference type="ARBA" id="ARBA00009922"/>
    </source>
</evidence>
<evidence type="ECO:0000256" key="4">
    <source>
        <dbReference type="ARBA" id="ARBA00022806"/>
    </source>
</evidence>
<feature type="domain" description="UvrD-like helicase ATP-binding" evidence="12">
    <location>
        <begin position="1"/>
        <end position="191"/>
    </location>
</feature>
<name>A0A5N5QEL0_9AGAM</name>
<organism evidence="14 15">
    <name type="scientific">Ceratobasidium theobromae</name>
    <dbReference type="NCBI Taxonomy" id="1582974"/>
    <lineage>
        <taxon>Eukaryota</taxon>
        <taxon>Fungi</taxon>
        <taxon>Dikarya</taxon>
        <taxon>Basidiomycota</taxon>
        <taxon>Agaricomycotina</taxon>
        <taxon>Agaricomycetes</taxon>
        <taxon>Cantharellales</taxon>
        <taxon>Ceratobasidiaceae</taxon>
        <taxon>Ceratobasidium</taxon>
    </lineage>
</organism>
<feature type="domain" description="UvrD-like helicase C-terminal" evidence="13">
    <location>
        <begin position="192"/>
        <end position="442"/>
    </location>
</feature>
<dbReference type="Gene3D" id="1.10.10.160">
    <property type="match status" value="1"/>
</dbReference>
<evidence type="ECO:0000256" key="11">
    <source>
        <dbReference type="PROSITE-ProRule" id="PRU00560"/>
    </source>
</evidence>
<dbReference type="CDD" id="cd17932">
    <property type="entry name" value="DEXQc_UvrD"/>
    <property type="match status" value="1"/>
</dbReference>
<evidence type="ECO:0000256" key="7">
    <source>
        <dbReference type="ARBA" id="ARBA00023235"/>
    </source>
</evidence>
<dbReference type="EC" id="5.6.2.4" evidence="9"/>
<reference evidence="14 15" key="1">
    <citation type="journal article" date="2019" name="Fungal Biol. Biotechnol.">
        <title>Draft genome sequence of fastidious pathogen Ceratobasidium theobromae, which causes vascular-streak dieback in Theobroma cacao.</title>
        <authorList>
            <person name="Ali S.S."/>
            <person name="Asman A."/>
            <person name="Shao J."/>
            <person name="Firmansyah A.P."/>
            <person name="Susilo A.W."/>
            <person name="Rosmana A."/>
            <person name="McMahon P."/>
            <person name="Junaid M."/>
            <person name="Guest D."/>
            <person name="Kheng T.Y."/>
            <person name="Meinhardt L.W."/>
            <person name="Bailey B.A."/>
        </authorList>
    </citation>
    <scope>NUCLEOTIDE SEQUENCE [LARGE SCALE GENOMIC DNA]</scope>
    <source>
        <strain evidence="14 15">CT2</strain>
    </source>
</reference>
<evidence type="ECO:0000259" key="13">
    <source>
        <dbReference type="PROSITE" id="PS51217"/>
    </source>
</evidence>
<keyword evidence="4 11" id="KW-0347">Helicase</keyword>
<dbReference type="GO" id="GO:0005634">
    <property type="term" value="C:nucleus"/>
    <property type="evidence" value="ECO:0007669"/>
    <property type="project" value="TreeGrafter"/>
</dbReference>
<evidence type="ECO:0000256" key="10">
    <source>
        <dbReference type="ARBA" id="ARBA00048988"/>
    </source>
</evidence>
<dbReference type="SUPFAM" id="SSF52540">
    <property type="entry name" value="P-loop containing nucleoside triphosphate hydrolases"/>
    <property type="match status" value="1"/>
</dbReference>
<evidence type="ECO:0000256" key="8">
    <source>
        <dbReference type="ARBA" id="ARBA00034617"/>
    </source>
</evidence>
<comment type="catalytic activity">
    <reaction evidence="10">
        <text>ATP + H2O = ADP + phosphate + H(+)</text>
        <dbReference type="Rhea" id="RHEA:13065"/>
        <dbReference type="ChEBI" id="CHEBI:15377"/>
        <dbReference type="ChEBI" id="CHEBI:15378"/>
        <dbReference type="ChEBI" id="CHEBI:30616"/>
        <dbReference type="ChEBI" id="CHEBI:43474"/>
        <dbReference type="ChEBI" id="CHEBI:456216"/>
        <dbReference type="EC" id="5.6.2.4"/>
    </reaction>
</comment>
<keyword evidence="7" id="KW-0413">Isomerase</keyword>
<evidence type="ECO:0000313" key="15">
    <source>
        <dbReference type="Proteomes" id="UP000383932"/>
    </source>
</evidence>
<protein>
    <recommendedName>
        <fullName evidence="9">DNA 3'-5' helicase</fullName>
        <ecNumber evidence="9">5.6.2.4</ecNumber>
    </recommendedName>
</protein>
<evidence type="ECO:0000256" key="2">
    <source>
        <dbReference type="ARBA" id="ARBA00022741"/>
    </source>
</evidence>
<dbReference type="PROSITE" id="PS51217">
    <property type="entry name" value="UVRD_HELICASE_CTER"/>
    <property type="match status" value="1"/>
</dbReference>
<keyword evidence="5 11" id="KW-0067">ATP-binding</keyword>
<keyword evidence="3 11" id="KW-0378">Hydrolase</keyword>
<dbReference type="InterPro" id="IPR000212">
    <property type="entry name" value="DNA_helicase_UvrD/REP"/>
</dbReference>
<dbReference type="GO" id="GO:0016787">
    <property type="term" value="F:hydrolase activity"/>
    <property type="evidence" value="ECO:0007669"/>
    <property type="project" value="UniProtKB-UniRule"/>
</dbReference>
<dbReference type="Pfam" id="PF13361">
    <property type="entry name" value="UvrD_C"/>
    <property type="match status" value="1"/>
</dbReference>
<dbReference type="GO" id="GO:0003677">
    <property type="term" value="F:DNA binding"/>
    <property type="evidence" value="ECO:0007669"/>
    <property type="project" value="UniProtKB-KW"/>
</dbReference>
<evidence type="ECO:0000256" key="5">
    <source>
        <dbReference type="ARBA" id="ARBA00022840"/>
    </source>
</evidence>
<comment type="similarity">
    <text evidence="1">Belongs to the helicase family. UvrD subfamily.</text>
</comment>
<comment type="caution">
    <text evidence="11">Lacks conserved residue(s) required for the propagation of feature annotation.</text>
</comment>